<keyword evidence="2" id="KW-1185">Reference proteome</keyword>
<accession>A0ABS3YXY2</accession>
<name>A0ABS3YXY2_9BACT</name>
<evidence type="ECO:0000313" key="2">
    <source>
        <dbReference type="Proteomes" id="UP000677244"/>
    </source>
</evidence>
<dbReference type="EMBL" id="JAGHKO010000005">
    <property type="protein sequence ID" value="MBO9202791.1"/>
    <property type="molecule type" value="Genomic_DNA"/>
</dbReference>
<organism evidence="1 2">
    <name type="scientific">Niastella soli</name>
    <dbReference type="NCBI Taxonomy" id="2821487"/>
    <lineage>
        <taxon>Bacteria</taxon>
        <taxon>Pseudomonadati</taxon>
        <taxon>Bacteroidota</taxon>
        <taxon>Chitinophagia</taxon>
        <taxon>Chitinophagales</taxon>
        <taxon>Chitinophagaceae</taxon>
        <taxon>Niastella</taxon>
    </lineage>
</organism>
<sequence length="187" mass="21051">MKTALQYKHLTIEVFDDSSFTQTSDSPTSYDKIYQSEKGKEFVPVSQHAIIVYSDHVKTTSAILLATAGATSVTPDSVLLDNDNLIARCCNTVFCLALPDLNLNWMIEADWATCFSIHNYQDSYITHGETSIARIDRKGDLLWSYSGADIFVCLEEGTSFEMHDNYIELTDFNGRKYKIDFNGETIA</sequence>
<comment type="caution">
    <text evidence="1">The sequence shown here is derived from an EMBL/GenBank/DDBJ whole genome shotgun (WGS) entry which is preliminary data.</text>
</comment>
<gene>
    <name evidence="1" type="ORF">J7I42_21055</name>
</gene>
<dbReference type="Proteomes" id="UP000677244">
    <property type="component" value="Unassembled WGS sequence"/>
</dbReference>
<protein>
    <submittedName>
        <fullName evidence="1">Uncharacterized protein</fullName>
    </submittedName>
</protein>
<proteinExistence type="predicted"/>
<reference evidence="1 2" key="1">
    <citation type="submission" date="2021-03" db="EMBL/GenBank/DDBJ databases">
        <title>Assistant Professor.</title>
        <authorList>
            <person name="Huq M.A."/>
        </authorList>
    </citation>
    <scope>NUCLEOTIDE SEQUENCE [LARGE SCALE GENOMIC DNA]</scope>
    <source>
        <strain evidence="1 2">MAH-29</strain>
    </source>
</reference>
<dbReference type="RefSeq" id="WP_209140844.1">
    <property type="nucleotide sequence ID" value="NZ_JAGHKO010000005.1"/>
</dbReference>
<evidence type="ECO:0000313" key="1">
    <source>
        <dbReference type="EMBL" id="MBO9202791.1"/>
    </source>
</evidence>